<evidence type="ECO:0000256" key="3">
    <source>
        <dbReference type="ARBA" id="ARBA00023098"/>
    </source>
</evidence>
<comment type="caution">
    <text evidence="7">The sequence shown here is derived from an EMBL/GenBank/DDBJ whole genome shotgun (WGS) entry which is preliminary data.</text>
</comment>
<dbReference type="InterPro" id="IPR002641">
    <property type="entry name" value="PNPLA_dom"/>
</dbReference>
<gene>
    <name evidence="7" type="ORF">D8M04_17425</name>
</gene>
<name>A0A498D9U5_9BACI</name>
<reference evidence="7 8" key="1">
    <citation type="submission" date="2018-10" db="EMBL/GenBank/DDBJ databases">
        <title>Oceanobacillus sp. YLB-02 draft genome.</title>
        <authorList>
            <person name="Yu L."/>
        </authorList>
    </citation>
    <scope>NUCLEOTIDE SEQUENCE [LARGE SCALE GENOMIC DNA]</scope>
    <source>
        <strain evidence="7 8">YLB-02</strain>
    </source>
</reference>
<dbReference type="InterPro" id="IPR037483">
    <property type="entry name" value="YjjU-like"/>
</dbReference>
<evidence type="ECO:0000256" key="2">
    <source>
        <dbReference type="ARBA" id="ARBA00022963"/>
    </source>
</evidence>
<keyword evidence="3 4" id="KW-0443">Lipid metabolism</keyword>
<evidence type="ECO:0000256" key="1">
    <source>
        <dbReference type="ARBA" id="ARBA00022801"/>
    </source>
</evidence>
<dbReference type="GO" id="GO:0016042">
    <property type="term" value="P:lipid catabolic process"/>
    <property type="evidence" value="ECO:0007669"/>
    <property type="project" value="UniProtKB-UniRule"/>
</dbReference>
<dbReference type="Pfam" id="PF01734">
    <property type="entry name" value="Patatin"/>
    <property type="match status" value="1"/>
</dbReference>
<dbReference type="SUPFAM" id="SSF52151">
    <property type="entry name" value="FabD/lysophospholipase-like"/>
    <property type="match status" value="1"/>
</dbReference>
<organism evidence="7 8">
    <name type="scientific">Oceanobacillus piezotolerans</name>
    <dbReference type="NCBI Taxonomy" id="2448030"/>
    <lineage>
        <taxon>Bacteria</taxon>
        <taxon>Bacillati</taxon>
        <taxon>Bacillota</taxon>
        <taxon>Bacilli</taxon>
        <taxon>Bacillales</taxon>
        <taxon>Bacillaceae</taxon>
        <taxon>Oceanobacillus</taxon>
    </lineage>
</organism>
<proteinExistence type="predicted"/>
<dbReference type="InterPro" id="IPR016035">
    <property type="entry name" value="Acyl_Trfase/lysoPLipase"/>
</dbReference>
<keyword evidence="2 4" id="KW-0442">Lipid degradation</keyword>
<dbReference type="Pfam" id="PF19890">
    <property type="entry name" value="DUF6363"/>
    <property type="match status" value="1"/>
</dbReference>
<sequence>MTDSASLLLEGGGMRCAYTAGVMDFFLDSNIYFPVIATASAGTLIGSSYLSNQRERNFKLIEELGSNPETVSLKRMIREKEIFGMDYIFDKLPREIVPLDFETFSESSTKLIIGTTDVNTGKPVYFDHYDTTDDLFTITRASCSLPVLAPSMLYKGYELVDGGVSDPIPIQPLIKSGLKKHVVVLTRNRGYIKKGTKLNWFFKRHFREKPALIKLLRERHLTYNHTMELLYEMEKRNEVFIIQPELPLQAGRFEKSIDKLIYLYEEGYQEAKSKAAELQDFLHMPEGIPDTVEADYSATMIPS</sequence>
<evidence type="ECO:0000256" key="4">
    <source>
        <dbReference type="PROSITE-ProRule" id="PRU01161"/>
    </source>
</evidence>
<keyword evidence="8" id="KW-1185">Reference proteome</keyword>
<feature type="active site" description="Nucleophile" evidence="4">
    <location>
        <position position="40"/>
    </location>
</feature>
<dbReference type="AlphaFoldDB" id="A0A498D9U5"/>
<comment type="caution">
    <text evidence="4">Lacks conserved residue(s) required for the propagation of feature annotation.</text>
</comment>
<evidence type="ECO:0000259" key="6">
    <source>
        <dbReference type="PROSITE" id="PS51635"/>
    </source>
</evidence>
<dbReference type="InterPro" id="IPR045943">
    <property type="entry name" value="DUF6363"/>
</dbReference>
<dbReference type="PANTHER" id="PTHR14226:SF25">
    <property type="entry name" value="PHOSPHOESTERASE"/>
    <property type="match status" value="1"/>
</dbReference>
<keyword evidence="5" id="KW-0812">Transmembrane</keyword>
<dbReference type="Gene3D" id="3.40.1090.10">
    <property type="entry name" value="Cytosolic phospholipase A2 catalytic domain"/>
    <property type="match status" value="2"/>
</dbReference>
<feature type="active site" description="Proton acceptor" evidence="4">
    <location>
        <position position="161"/>
    </location>
</feature>
<keyword evidence="5" id="KW-1133">Transmembrane helix</keyword>
<dbReference type="Proteomes" id="UP000270219">
    <property type="component" value="Unassembled WGS sequence"/>
</dbReference>
<dbReference type="RefSeq" id="WP_121524695.1">
    <property type="nucleotide sequence ID" value="NZ_RCHR01000008.1"/>
</dbReference>
<protein>
    <submittedName>
        <fullName evidence="7">Patatin family protein</fullName>
    </submittedName>
</protein>
<feature type="transmembrane region" description="Helical" evidence="5">
    <location>
        <begin position="31"/>
        <end position="50"/>
    </location>
</feature>
<evidence type="ECO:0000313" key="7">
    <source>
        <dbReference type="EMBL" id="RLL41304.1"/>
    </source>
</evidence>
<dbReference type="PROSITE" id="PS51635">
    <property type="entry name" value="PNPLA"/>
    <property type="match status" value="1"/>
</dbReference>
<keyword evidence="1 4" id="KW-0378">Hydrolase</keyword>
<keyword evidence="5" id="KW-0472">Membrane</keyword>
<feature type="short sequence motif" description="DGA/G" evidence="4">
    <location>
        <begin position="161"/>
        <end position="163"/>
    </location>
</feature>
<accession>A0A498D9U5</accession>
<dbReference type="GO" id="GO:0016787">
    <property type="term" value="F:hydrolase activity"/>
    <property type="evidence" value="ECO:0007669"/>
    <property type="project" value="UniProtKB-UniRule"/>
</dbReference>
<dbReference type="CDD" id="cd07208">
    <property type="entry name" value="Pat_hypo_Ecoli_yjju_like"/>
    <property type="match status" value="1"/>
</dbReference>
<dbReference type="InterPro" id="IPR050301">
    <property type="entry name" value="NTE"/>
</dbReference>
<feature type="domain" description="PNPLA" evidence="6">
    <location>
        <begin position="7"/>
        <end position="174"/>
    </location>
</feature>
<dbReference type="EMBL" id="RCHR01000008">
    <property type="protein sequence ID" value="RLL41304.1"/>
    <property type="molecule type" value="Genomic_DNA"/>
</dbReference>
<evidence type="ECO:0000256" key="5">
    <source>
        <dbReference type="SAM" id="Phobius"/>
    </source>
</evidence>
<dbReference type="PANTHER" id="PTHR14226">
    <property type="entry name" value="NEUROPATHY TARGET ESTERASE/SWISS CHEESE D.MELANOGASTER"/>
    <property type="match status" value="1"/>
</dbReference>
<dbReference type="OrthoDB" id="9802424at2"/>
<evidence type="ECO:0000313" key="8">
    <source>
        <dbReference type="Proteomes" id="UP000270219"/>
    </source>
</evidence>